<evidence type="ECO:0000313" key="1">
    <source>
        <dbReference type="Proteomes" id="UP000515162"/>
    </source>
</evidence>
<accession>A0A6P8KUU1</accession>
<dbReference type="AlphaFoldDB" id="A0A6P8KUU1"/>
<dbReference type="Proteomes" id="UP000515162">
    <property type="component" value="Chromosome 3R"/>
</dbReference>
<evidence type="ECO:0000313" key="2">
    <source>
        <dbReference type="RefSeq" id="XP_033167719.1"/>
    </source>
</evidence>
<proteinExistence type="predicted"/>
<keyword evidence="1" id="KW-1185">Reference proteome</keyword>
<reference evidence="2" key="1">
    <citation type="submission" date="2025-08" db="UniProtKB">
        <authorList>
            <consortium name="RefSeq"/>
        </authorList>
    </citation>
    <scope>IDENTIFICATION</scope>
    <source>
        <strain evidence="2">Mau12</strain>
        <tissue evidence="2">Whole Body</tissue>
    </source>
</reference>
<organism evidence="1 2">
    <name type="scientific">Drosophila mauritiana</name>
    <name type="common">Fruit fly</name>
    <dbReference type="NCBI Taxonomy" id="7226"/>
    <lineage>
        <taxon>Eukaryota</taxon>
        <taxon>Metazoa</taxon>
        <taxon>Ecdysozoa</taxon>
        <taxon>Arthropoda</taxon>
        <taxon>Hexapoda</taxon>
        <taxon>Insecta</taxon>
        <taxon>Pterygota</taxon>
        <taxon>Neoptera</taxon>
        <taxon>Endopterygota</taxon>
        <taxon>Diptera</taxon>
        <taxon>Brachycera</taxon>
        <taxon>Muscomorpha</taxon>
        <taxon>Ephydroidea</taxon>
        <taxon>Drosophilidae</taxon>
        <taxon>Drosophila</taxon>
        <taxon>Sophophora</taxon>
    </lineage>
</organism>
<dbReference type="GeneID" id="117145946"/>
<sequence>MRPAVVFTPLVHSEKRGGHTIRVRHVHRCEGCRGRATEAATSTLRHKRLMPREKWRPSCHRSALGGLLA</sequence>
<protein>
    <submittedName>
        <fullName evidence="2">Uncharacterized protein LOC117145946</fullName>
    </submittedName>
</protein>
<gene>
    <name evidence="2" type="primary">LOC117145946</name>
</gene>
<name>A0A6P8KUU1_DROMA</name>
<dbReference type="RefSeq" id="XP_033167719.1">
    <property type="nucleotide sequence ID" value="XM_033311828.1"/>
</dbReference>